<reference evidence="10" key="1">
    <citation type="submission" date="2019-06" db="EMBL/GenBank/DDBJ databases">
        <authorList>
            <consortium name="Wellcome Sanger Institute Data Sharing"/>
        </authorList>
    </citation>
    <scope>NUCLEOTIDE SEQUENCE [LARGE SCALE GENOMIC DNA]</scope>
</reference>
<evidence type="ECO:0000256" key="3">
    <source>
        <dbReference type="ARBA" id="ARBA00007618"/>
    </source>
</evidence>
<dbReference type="AlphaFoldDB" id="A0A667X665"/>
<evidence type="ECO:0000256" key="8">
    <source>
        <dbReference type="ARBA" id="ARBA00023136"/>
    </source>
</evidence>
<comment type="similarity">
    <text evidence="3">Belongs to the LDAF1 family.</text>
</comment>
<dbReference type="GO" id="GO:0005789">
    <property type="term" value="C:endoplasmic reticulum membrane"/>
    <property type="evidence" value="ECO:0007669"/>
    <property type="project" value="UniProtKB-SubCell"/>
</dbReference>
<keyword evidence="4" id="KW-0551">Lipid droplet</keyword>
<dbReference type="Pfam" id="PF16015">
    <property type="entry name" value="Promethin"/>
    <property type="match status" value="1"/>
</dbReference>
<feature type="transmembrane region" description="Helical" evidence="9">
    <location>
        <begin position="64"/>
        <end position="87"/>
    </location>
</feature>
<accession>A0A667X665</accession>
<keyword evidence="6" id="KW-0256">Endoplasmic reticulum</keyword>
<keyword evidence="5 9" id="KW-0812">Transmembrane</keyword>
<evidence type="ECO:0000256" key="6">
    <source>
        <dbReference type="ARBA" id="ARBA00022824"/>
    </source>
</evidence>
<dbReference type="Ensembl" id="ENSMMDT00005011091.1">
    <property type="protein sequence ID" value="ENSMMDP00005010762.1"/>
    <property type="gene ID" value="ENSMMDG00005005814.1"/>
</dbReference>
<dbReference type="GeneTree" id="ENSGT00940000175471"/>
<evidence type="ECO:0000256" key="4">
    <source>
        <dbReference type="ARBA" id="ARBA00022677"/>
    </source>
</evidence>
<evidence type="ECO:0000256" key="5">
    <source>
        <dbReference type="ARBA" id="ARBA00022692"/>
    </source>
</evidence>
<comment type="subcellular location">
    <subcellularLocation>
        <location evidence="1">Endoplasmic reticulum membrane</location>
        <topology evidence="1">Multi-pass membrane protein</topology>
    </subcellularLocation>
    <subcellularLocation>
        <location evidence="2">Lipid droplet</location>
    </subcellularLocation>
</comment>
<sequence>MCLPSEVEMWSESQQVCGSWRTLVNSLYNDPKVIRNSKSAACALTVTQLMNTRMGQYLSSHPSLALTLLVFSVMATVPVGLFLWLLICHCLSPFLLVFLLCVGGVTLLCVLSGLVLFSIVFSLVVNACYITTSNILNFYHTQRTAVIHNPLITRVSAGP</sequence>
<reference evidence="10" key="3">
    <citation type="submission" date="2025-09" db="UniProtKB">
        <authorList>
            <consortium name="Ensembl"/>
        </authorList>
    </citation>
    <scope>IDENTIFICATION</scope>
</reference>
<dbReference type="Proteomes" id="UP000472263">
    <property type="component" value="Chromosome 8"/>
</dbReference>
<dbReference type="PANTHER" id="PTHR14275:SF0">
    <property type="entry name" value="LIPID DROPLET ASSEMBLY FACTOR 1"/>
    <property type="match status" value="1"/>
</dbReference>
<keyword evidence="11" id="KW-1185">Reference proteome</keyword>
<evidence type="ECO:0000313" key="10">
    <source>
        <dbReference type="Ensembl" id="ENSMMDP00005010762.1"/>
    </source>
</evidence>
<keyword evidence="7 9" id="KW-1133">Transmembrane helix</keyword>
<evidence type="ECO:0000256" key="1">
    <source>
        <dbReference type="ARBA" id="ARBA00004477"/>
    </source>
</evidence>
<protein>
    <submittedName>
        <fullName evidence="10">Uncharacterized protein</fullName>
    </submittedName>
</protein>
<evidence type="ECO:0000256" key="2">
    <source>
        <dbReference type="ARBA" id="ARBA00004502"/>
    </source>
</evidence>
<reference evidence="10" key="2">
    <citation type="submission" date="2025-08" db="UniProtKB">
        <authorList>
            <consortium name="Ensembl"/>
        </authorList>
    </citation>
    <scope>IDENTIFICATION</scope>
</reference>
<feature type="transmembrane region" description="Helical" evidence="9">
    <location>
        <begin position="94"/>
        <end position="125"/>
    </location>
</feature>
<name>A0A667X665_9TELE</name>
<organism evidence="10 11">
    <name type="scientific">Myripristis murdjan</name>
    <name type="common">pinecone soldierfish</name>
    <dbReference type="NCBI Taxonomy" id="586833"/>
    <lineage>
        <taxon>Eukaryota</taxon>
        <taxon>Metazoa</taxon>
        <taxon>Chordata</taxon>
        <taxon>Craniata</taxon>
        <taxon>Vertebrata</taxon>
        <taxon>Euteleostomi</taxon>
        <taxon>Actinopterygii</taxon>
        <taxon>Neopterygii</taxon>
        <taxon>Teleostei</taxon>
        <taxon>Neoteleostei</taxon>
        <taxon>Acanthomorphata</taxon>
        <taxon>Holocentriformes</taxon>
        <taxon>Holocentridae</taxon>
        <taxon>Myripristis</taxon>
    </lineage>
</organism>
<proteinExistence type="inferred from homology"/>
<evidence type="ECO:0000256" key="7">
    <source>
        <dbReference type="ARBA" id="ARBA00022989"/>
    </source>
</evidence>
<dbReference type="PANTHER" id="PTHR14275">
    <property type="entry name" value="PROMETHIN"/>
    <property type="match status" value="1"/>
</dbReference>
<evidence type="ECO:0000256" key="9">
    <source>
        <dbReference type="SAM" id="Phobius"/>
    </source>
</evidence>
<dbReference type="GO" id="GO:0005811">
    <property type="term" value="C:lipid droplet"/>
    <property type="evidence" value="ECO:0007669"/>
    <property type="project" value="UniProtKB-SubCell"/>
</dbReference>
<keyword evidence="8 9" id="KW-0472">Membrane</keyword>
<dbReference type="InParanoid" id="A0A667X665"/>
<dbReference type="InterPro" id="IPR029709">
    <property type="entry name" value="LDAF1"/>
</dbReference>
<evidence type="ECO:0000313" key="11">
    <source>
        <dbReference type="Proteomes" id="UP000472263"/>
    </source>
</evidence>